<evidence type="ECO:0000256" key="7">
    <source>
        <dbReference type="SAM" id="Phobius"/>
    </source>
</evidence>
<dbReference type="InterPro" id="IPR011527">
    <property type="entry name" value="ABC1_TM_dom"/>
</dbReference>
<gene>
    <name evidence="10" type="ORF">JF74_16520</name>
</gene>
<protein>
    <recommendedName>
        <fullName evidence="12">ABC transporter ATP-binding protein</fullName>
    </recommendedName>
</protein>
<keyword evidence="4" id="KW-0067">ATP-binding</keyword>
<keyword evidence="2 7" id="KW-0812">Transmembrane</keyword>
<keyword evidence="5 7" id="KW-1133">Transmembrane helix</keyword>
<dbReference type="Proteomes" id="UP000033531">
    <property type="component" value="Unassembled WGS sequence"/>
</dbReference>
<dbReference type="PATRIC" id="fig|1218507.3.peg.1846"/>
<evidence type="ECO:0000256" key="1">
    <source>
        <dbReference type="ARBA" id="ARBA00004651"/>
    </source>
</evidence>
<dbReference type="GO" id="GO:0005524">
    <property type="term" value="F:ATP binding"/>
    <property type="evidence" value="ECO:0007669"/>
    <property type="project" value="UniProtKB-KW"/>
</dbReference>
<dbReference type="InterPro" id="IPR017871">
    <property type="entry name" value="ABC_transporter-like_CS"/>
</dbReference>
<dbReference type="HOGENOM" id="CLU_000604_84_3_9"/>
<dbReference type="Gene3D" id="1.20.1560.10">
    <property type="entry name" value="ABC transporter type 1, transmembrane domain"/>
    <property type="match status" value="1"/>
</dbReference>
<comment type="subcellular location">
    <subcellularLocation>
        <location evidence="1">Cell membrane</location>
        <topology evidence="1">Multi-pass membrane protein</topology>
    </subcellularLocation>
</comment>
<evidence type="ECO:0000259" key="9">
    <source>
        <dbReference type="PROSITE" id="PS50929"/>
    </source>
</evidence>
<dbReference type="PROSITE" id="PS50929">
    <property type="entry name" value="ABC_TM1F"/>
    <property type="match status" value="1"/>
</dbReference>
<dbReference type="InterPro" id="IPR003593">
    <property type="entry name" value="AAA+_ATPase"/>
</dbReference>
<evidence type="ECO:0000313" key="11">
    <source>
        <dbReference type="Proteomes" id="UP000033531"/>
    </source>
</evidence>
<keyword evidence="3" id="KW-0547">Nucleotide-binding</keyword>
<organism evidence="10 11">
    <name type="scientific">Lactobacillus melliventris</name>
    <dbReference type="NCBI Taxonomy" id="1218507"/>
    <lineage>
        <taxon>Bacteria</taxon>
        <taxon>Bacillati</taxon>
        <taxon>Bacillota</taxon>
        <taxon>Bacilli</taxon>
        <taxon>Lactobacillales</taxon>
        <taxon>Lactobacillaceae</taxon>
        <taxon>Lactobacillus</taxon>
    </lineage>
</organism>
<dbReference type="STRING" id="1218507.JF74_16520"/>
<dbReference type="PANTHER" id="PTHR24221:SF654">
    <property type="entry name" value="ATP-BINDING CASSETTE SUB-FAMILY B MEMBER 6"/>
    <property type="match status" value="1"/>
</dbReference>
<feature type="transmembrane region" description="Helical" evidence="7">
    <location>
        <begin position="234"/>
        <end position="259"/>
    </location>
</feature>
<feature type="transmembrane region" description="Helical" evidence="7">
    <location>
        <begin position="151"/>
        <end position="170"/>
    </location>
</feature>
<dbReference type="InterPro" id="IPR003439">
    <property type="entry name" value="ABC_transporter-like_ATP-bd"/>
</dbReference>
<comment type="caution">
    <text evidence="10">The sequence shown here is derived from an EMBL/GenBank/DDBJ whole genome shotgun (WGS) entry which is preliminary data.</text>
</comment>
<evidence type="ECO:0000256" key="2">
    <source>
        <dbReference type="ARBA" id="ARBA00022692"/>
    </source>
</evidence>
<dbReference type="InterPro" id="IPR039421">
    <property type="entry name" value="Type_1_exporter"/>
</dbReference>
<dbReference type="GO" id="GO:0034040">
    <property type="term" value="F:ATPase-coupled lipid transmembrane transporter activity"/>
    <property type="evidence" value="ECO:0007669"/>
    <property type="project" value="TreeGrafter"/>
</dbReference>
<proteinExistence type="predicted"/>
<dbReference type="GO" id="GO:0140359">
    <property type="term" value="F:ABC-type transporter activity"/>
    <property type="evidence" value="ECO:0007669"/>
    <property type="project" value="InterPro"/>
</dbReference>
<dbReference type="InterPro" id="IPR027417">
    <property type="entry name" value="P-loop_NTPase"/>
</dbReference>
<dbReference type="SMART" id="SM00382">
    <property type="entry name" value="AAA"/>
    <property type="match status" value="1"/>
</dbReference>
<dbReference type="EMBL" id="JXLI01000013">
    <property type="protein sequence ID" value="KJY55801.1"/>
    <property type="molecule type" value="Genomic_DNA"/>
</dbReference>
<dbReference type="Pfam" id="PF00664">
    <property type="entry name" value="ABC_membrane"/>
    <property type="match status" value="1"/>
</dbReference>
<reference evidence="10 11" key="1">
    <citation type="submission" date="2015-01" db="EMBL/GenBank/DDBJ databases">
        <title>Comparative genomics of the lactic acid bacteria isolated from the honey bee gut.</title>
        <authorList>
            <person name="Ellegaard K.M."/>
            <person name="Tamarit D."/>
            <person name="Javelind E."/>
            <person name="Olofsson T."/>
            <person name="Andersson S.G."/>
            <person name="Vasquez A."/>
        </authorList>
    </citation>
    <scope>NUCLEOTIDE SEQUENCE [LARGE SCALE GENOMIC DNA]</scope>
    <source>
        <strain evidence="10 11">Hma8</strain>
    </source>
</reference>
<evidence type="ECO:0000256" key="5">
    <source>
        <dbReference type="ARBA" id="ARBA00022989"/>
    </source>
</evidence>
<dbReference type="Gene3D" id="3.40.50.300">
    <property type="entry name" value="P-loop containing nucleotide triphosphate hydrolases"/>
    <property type="match status" value="1"/>
</dbReference>
<evidence type="ECO:0000256" key="3">
    <source>
        <dbReference type="ARBA" id="ARBA00022741"/>
    </source>
</evidence>
<accession>A0A0F4LE15</accession>
<evidence type="ECO:0008006" key="12">
    <source>
        <dbReference type="Google" id="ProtNLM"/>
    </source>
</evidence>
<dbReference type="SUPFAM" id="SSF52540">
    <property type="entry name" value="P-loop containing nucleoside triphosphate hydrolases"/>
    <property type="match status" value="1"/>
</dbReference>
<evidence type="ECO:0000259" key="8">
    <source>
        <dbReference type="PROSITE" id="PS50893"/>
    </source>
</evidence>
<dbReference type="Pfam" id="PF00005">
    <property type="entry name" value="ABC_tran"/>
    <property type="match status" value="1"/>
</dbReference>
<sequence length="536" mass="59939">MSFKTFFKTLPKSLLLGILIATIIYSFDGVVLSSVVSNVTLFNRHTPAIKAVLYIISSLLALGLVYFAMTLKQIWINQAIKLMNIKIKDSFVYGQIVNPDFAAVASDNVSKIFNDFKLIETNYFKNFFELCGAILMAVISSFYILWLNFAIGILFILFSLLPMLSSKIFGKVLSDSSETWQKSSSTYLGKVTDLFNGIRTIKTYLAEKTMFKDTENYLQQTENSYKKMNDYQAWAIFLSAILSALSFILPLGAGLFFVIKGQAEPAAIIAIFLASDRVVGPLRNAAQCLNEMKTTENIRKSLKLYSLEFAENKNSHLNSPSIKIDDVSFAYNDKKVILTNLSLTIPFRTKILITGKSGAGKSTIFNLIEGFIKPTSGQIFLQDGSQVVKNIAGSGELAYIAQSPFMFNDTLRLNLTLGKEFSDEECLKALKAVGLLAELGDNCLDKKYGENGANLSGGQKQRIEIARALVYRKKIILVDEATSALDNETGKKVQQVINRLNCTVLEIAHHYDEQIFKDNNFKHYELKDNTLLERNN</sequence>
<dbReference type="PROSITE" id="PS50893">
    <property type="entry name" value="ABC_TRANSPORTER_2"/>
    <property type="match status" value="1"/>
</dbReference>
<evidence type="ECO:0000256" key="6">
    <source>
        <dbReference type="ARBA" id="ARBA00023136"/>
    </source>
</evidence>
<dbReference type="CDD" id="cd03228">
    <property type="entry name" value="ABCC_MRP_Like"/>
    <property type="match status" value="1"/>
</dbReference>
<feature type="domain" description="ABC transporter" evidence="8">
    <location>
        <begin position="322"/>
        <end position="536"/>
    </location>
</feature>
<dbReference type="PROSITE" id="PS00211">
    <property type="entry name" value="ABC_TRANSPORTER_1"/>
    <property type="match status" value="1"/>
</dbReference>
<dbReference type="SUPFAM" id="SSF90123">
    <property type="entry name" value="ABC transporter transmembrane region"/>
    <property type="match status" value="1"/>
</dbReference>
<dbReference type="AlphaFoldDB" id="A0A0F4LE15"/>
<dbReference type="InterPro" id="IPR036640">
    <property type="entry name" value="ABC1_TM_sf"/>
</dbReference>
<evidence type="ECO:0000256" key="4">
    <source>
        <dbReference type="ARBA" id="ARBA00022840"/>
    </source>
</evidence>
<name>A0A0F4LE15_9LACO</name>
<dbReference type="GO" id="GO:0016887">
    <property type="term" value="F:ATP hydrolysis activity"/>
    <property type="evidence" value="ECO:0007669"/>
    <property type="project" value="InterPro"/>
</dbReference>
<evidence type="ECO:0000313" key="10">
    <source>
        <dbReference type="EMBL" id="KJY55801.1"/>
    </source>
</evidence>
<dbReference type="GO" id="GO:0005886">
    <property type="term" value="C:plasma membrane"/>
    <property type="evidence" value="ECO:0007669"/>
    <property type="project" value="UniProtKB-SubCell"/>
</dbReference>
<dbReference type="RefSeq" id="WP_046325574.1">
    <property type="nucleotide sequence ID" value="NZ_JBHTMT010000004.1"/>
</dbReference>
<dbReference type="PANTHER" id="PTHR24221">
    <property type="entry name" value="ATP-BINDING CASSETTE SUB-FAMILY B"/>
    <property type="match status" value="1"/>
</dbReference>
<keyword evidence="6 7" id="KW-0472">Membrane</keyword>
<feature type="transmembrane region" description="Helical" evidence="7">
    <location>
        <begin position="49"/>
        <end position="71"/>
    </location>
</feature>
<feature type="domain" description="ABC transmembrane type-1" evidence="9">
    <location>
        <begin position="109"/>
        <end position="294"/>
    </location>
</feature>